<dbReference type="RefSeq" id="XP_044557552.1">
    <property type="nucleotide sequence ID" value="XM_044713009.1"/>
</dbReference>
<dbReference type="VEuPathDB" id="AmoebaDB:FDP41_009087"/>
<name>A0A6A5BFT7_NAEFO</name>
<proteinExistence type="predicted"/>
<dbReference type="OMA" id="EFYLFME"/>
<protein>
    <recommendedName>
        <fullName evidence="3">EF-hand domain-containing protein</fullName>
    </recommendedName>
</protein>
<dbReference type="SUPFAM" id="SSF47473">
    <property type="entry name" value="EF-hand"/>
    <property type="match status" value="1"/>
</dbReference>
<dbReference type="VEuPathDB" id="AmoebaDB:NF0026460"/>
<dbReference type="AlphaFoldDB" id="A0A6A5BFT7"/>
<dbReference type="EMBL" id="VFQX01000066">
    <property type="protein sequence ID" value="KAF0972838.1"/>
    <property type="molecule type" value="Genomic_DNA"/>
</dbReference>
<dbReference type="VEuPathDB" id="AmoebaDB:NfTy_046330"/>
<evidence type="ECO:0000313" key="2">
    <source>
        <dbReference type="Proteomes" id="UP000444721"/>
    </source>
</evidence>
<sequence>MQAPLDLARIKEVYESYDYQDLGYIEAADARDAFIELGYDITLEEMLKLIDEESASHELTRQSSEDSLSSARNSEGFNPDKIEFYLFMELLQKYSALKDDEANEEDILDAFSALGGNYNKSGTISMSDVKSFCEKFELSFDVMQLAKENNIPIDSHKLDFSQFKSILSIPKNQ</sequence>
<dbReference type="Gene3D" id="1.10.238.10">
    <property type="entry name" value="EF-hand"/>
    <property type="match status" value="1"/>
</dbReference>
<dbReference type="InterPro" id="IPR011992">
    <property type="entry name" value="EF-hand-dom_pair"/>
</dbReference>
<evidence type="ECO:0000313" key="1">
    <source>
        <dbReference type="EMBL" id="KAF0972838.1"/>
    </source>
</evidence>
<gene>
    <name evidence="1" type="ORF">FDP41_009087</name>
</gene>
<organism evidence="1 2">
    <name type="scientific">Naegleria fowleri</name>
    <name type="common">Brain eating amoeba</name>
    <dbReference type="NCBI Taxonomy" id="5763"/>
    <lineage>
        <taxon>Eukaryota</taxon>
        <taxon>Discoba</taxon>
        <taxon>Heterolobosea</taxon>
        <taxon>Tetramitia</taxon>
        <taxon>Eutetramitia</taxon>
        <taxon>Vahlkampfiidae</taxon>
        <taxon>Naegleria</taxon>
    </lineage>
</organism>
<dbReference type="Proteomes" id="UP000444721">
    <property type="component" value="Unassembled WGS sequence"/>
</dbReference>
<reference evidence="1 2" key="1">
    <citation type="journal article" date="2019" name="Sci. Rep.">
        <title>Nanopore sequencing improves the draft genome of the human pathogenic amoeba Naegleria fowleri.</title>
        <authorList>
            <person name="Liechti N."/>
            <person name="Schurch N."/>
            <person name="Bruggmann R."/>
            <person name="Wittwer M."/>
        </authorList>
    </citation>
    <scope>NUCLEOTIDE SEQUENCE [LARGE SCALE GENOMIC DNA]</scope>
    <source>
        <strain evidence="1 2">ATCC 30894</strain>
    </source>
</reference>
<comment type="caution">
    <text evidence="1">The sequence shown here is derived from an EMBL/GenBank/DDBJ whole genome shotgun (WGS) entry which is preliminary data.</text>
</comment>
<dbReference type="GeneID" id="68116304"/>
<accession>A0A6A5BFT7</accession>
<evidence type="ECO:0008006" key="3">
    <source>
        <dbReference type="Google" id="ProtNLM"/>
    </source>
</evidence>
<dbReference type="OrthoDB" id="26525at2759"/>
<keyword evidence="2" id="KW-1185">Reference proteome</keyword>